<dbReference type="GO" id="GO:0007165">
    <property type="term" value="P:signal transduction"/>
    <property type="evidence" value="ECO:0007669"/>
    <property type="project" value="TreeGrafter"/>
</dbReference>
<dbReference type="GO" id="GO:0031588">
    <property type="term" value="C:nucleotide-activated protein kinase complex"/>
    <property type="evidence" value="ECO:0007669"/>
    <property type="project" value="TreeGrafter"/>
</dbReference>
<gene>
    <name evidence="3" type="ORF">OGAPHI_001253</name>
</gene>
<organism evidence="3 4">
    <name type="scientific">Ogataea philodendri</name>
    <dbReference type="NCBI Taxonomy" id="1378263"/>
    <lineage>
        <taxon>Eukaryota</taxon>
        <taxon>Fungi</taxon>
        <taxon>Dikarya</taxon>
        <taxon>Ascomycota</taxon>
        <taxon>Saccharomycotina</taxon>
        <taxon>Pichiomycetes</taxon>
        <taxon>Pichiales</taxon>
        <taxon>Pichiaceae</taxon>
        <taxon>Ogataea</taxon>
    </lineage>
</organism>
<dbReference type="AlphaFoldDB" id="A0A9P8PED9"/>
<dbReference type="Proteomes" id="UP000769157">
    <property type="component" value="Unassembled WGS sequence"/>
</dbReference>
<dbReference type="InterPro" id="IPR050827">
    <property type="entry name" value="CRP1_MDG1_kinase"/>
</dbReference>
<sequence length="175" mass="19962">MYCIEFQLSDQDHVHGGVYVAGSFNEWSSSKDKLEFDPLNGVWKTTLKLDKPVEEGTKLMYKFVVDNEQWVCSPDEPREPDESGIENNVLVVTDAMLEQTHQEPDSADSSGWVDVGKDRDLETKQVSSPEQPKKQPKEQSAAWILSMVHILDSLKWFFKYYLVSLFAKKGATNNN</sequence>
<dbReference type="RefSeq" id="XP_046064163.1">
    <property type="nucleotide sequence ID" value="XM_046201995.1"/>
</dbReference>
<dbReference type="PANTHER" id="PTHR10343:SF84">
    <property type="entry name" value="5'-AMP-ACTIVATED PROTEIN KINASE SUBUNIT BETA-1"/>
    <property type="match status" value="1"/>
</dbReference>
<reference evidence="3" key="1">
    <citation type="journal article" date="2021" name="Open Biol.">
        <title>Shared evolutionary footprints suggest mitochondrial oxidative damage underlies multiple complex I losses in fungi.</title>
        <authorList>
            <person name="Schikora-Tamarit M.A."/>
            <person name="Marcet-Houben M."/>
            <person name="Nosek J."/>
            <person name="Gabaldon T."/>
        </authorList>
    </citation>
    <scope>NUCLEOTIDE SEQUENCE</scope>
    <source>
        <strain evidence="3">CBS6075</strain>
    </source>
</reference>
<dbReference type="GO" id="GO:0005634">
    <property type="term" value="C:nucleus"/>
    <property type="evidence" value="ECO:0007669"/>
    <property type="project" value="TreeGrafter"/>
</dbReference>
<dbReference type="GeneID" id="70233221"/>
<dbReference type="GO" id="GO:0005737">
    <property type="term" value="C:cytoplasm"/>
    <property type="evidence" value="ECO:0007669"/>
    <property type="project" value="TreeGrafter"/>
</dbReference>
<dbReference type="Gene3D" id="2.60.40.10">
    <property type="entry name" value="Immunoglobulins"/>
    <property type="match status" value="1"/>
</dbReference>
<proteinExistence type="inferred from homology"/>
<dbReference type="GO" id="GO:0019901">
    <property type="term" value="F:protein kinase binding"/>
    <property type="evidence" value="ECO:0007669"/>
    <property type="project" value="TreeGrafter"/>
</dbReference>
<dbReference type="InterPro" id="IPR013783">
    <property type="entry name" value="Ig-like_fold"/>
</dbReference>
<feature type="domain" description="AMP-activated protein kinase glycogen-binding" evidence="2">
    <location>
        <begin position="18"/>
        <end position="94"/>
    </location>
</feature>
<reference evidence="3" key="2">
    <citation type="submission" date="2021-01" db="EMBL/GenBank/DDBJ databases">
        <authorList>
            <person name="Schikora-Tamarit M.A."/>
        </authorList>
    </citation>
    <scope>NUCLEOTIDE SEQUENCE</scope>
    <source>
        <strain evidence="3">CBS6075</strain>
    </source>
</reference>
<dbReference type="InterPro" id="IPR032640">
    <property type="entry name" value="AMPK1_CBM"/>
</dbReference>
<evidence type="ECO:0000313" key="3">
    <source>
        <dbReference type="EMBL" id="KAH3670738.1"/>
    </source>
</evidence>
<dbReference type="CDD" id="cd02859">
    <property type="entry name" value="E_set_AMPKbeta_like_N"/>
    <property type="match status" value="1"/>
</dbReference>
<dbReference type="SUPFAM" id="SSF81296">
    <property type="entry name" value="E set domains"/>
    <property type="match status" value="1"/>
</dbReference>
<dbReference type="OrthoDB" id="5873279at2759"/>
<keyword evidence="4" id="KW-1185">Reference proteome</keyword>
<evidence type="ECO:0000259" key="2">
    <source>
        <dbReference type="Pfam" id="PF16561"/>
    </source>
</evidence>
<dbReference type="PANTHER" id="PTHR10343">
    <property type="entry name" value="5'-AMP-ACTIVATED PROTEIN KINASE , BETA SUBUNIT"/>
    <property type="match status" value="1"/>
</dbReference>
<name>A0A9P8PED9_9ASCO</name>
<dbReference type="EMBL" id="JAEUBE010000087">
    <property type="protein sequence ID" value="KAH3670738.1"/>
    <property type="molecule type" value="Genomic_DNA"/>
</dbReference>
<accession>A0A9P8PED9</accession>
<comment type="similarity">
    <text evidence="1">Belongs to the 5'-AMP-activated protein kinase beta subunit family.</text>
</comment>
<evidence type="ECO:0000313" key="4">
    <source>
        <dbReference type="Proteomes" id="UP000769157"/>
    </source>
</evidence>
<comment type="caution">
    <text evidence="3">The sequence shown here is derived from an EMBL/GenBank/DDBJ whole genome shotgun (WGS) entry which is preliminary data.</text>
</comment>
<evidence type="ECO:0000256" key="1">
    <source>
        <dbReference type="ARBA" id="ARBA00010926"/>
    </source>
</evidence>
<protein>
    <recommendedName>
        <fullName evidence="2">AMP-activated protein kinase glycogen-binding domain-containing protein</fullName>
    </recommendedName>
</protein>
<dbReference type="InterPro" id="IPR014756">
    <property type="entry name" value="Ig_E-set"/>
</dbReference>
<dbReference type="Pfam" id="PF16561">
    <property type="entry name" value="AMPK1_CBM"/>
    <property type="match status" value="1"/>
</dbReference>